<protein>
    <submittedName>
        <fullName evidence="1">Phytanoyl-CoA dioxygenase family protein</fullName>
    </submittedName>
</protein>
<dbReference type="Gene3D" id="2.60.120.620">
    <property type="entry name" value="q2cbj1_9rhob like domain"/>
    <property type="match status" value="1"/>
</dbReference>
<dbReference type="Pfam" id="PF05721">
    <property type="entry name" value="PhyH"/>
    <property type="match status" value="1"/>
</dbReference>
<dbReference type="PANTHER" id="PTHR20883">
    <property type="entry name" value="PHYTANOYL-COA DIOXYGENASE DOMAIN CONTAINING 1"/>
    <property type="match status" value="1"/>
</dbReference>
<evidence type="ECO:0000313" key="1">
    <source>
        <dbReference type="EMBL" id="MCK7593662.1"/>
    </source>
</evidence>
<reference evidence="1" key="1">
    <citation type="submission" date="2022-04" db="EMBL/GenBank/DDBJ databases">
        <title>Lysobacter sp. CAU 1642 isolated from sea sand.</title>
        <authorList>
            <person name="Kim W."/>
        </authorList>
    </citation>
    <scope>NUCLEOTIDE SEQUENCE</scope>
    <source>
        <strain evidence="1">CAU 1642</strain>
    </source>
</reference>
<keyword evidence="1" id="KW-0560">Oxidoreductase</keyword>
<dbReference type="Proteomes" id="UP001431449">
    <property type="component" value="Unassembled WGS sequence"/>
</dbReference>
<dbReference type="PANTHER" id="PTHR20883:SF46">
    <property type="entry name" value="PHYTANOYL-COA HYDROXYLASE"/>
    <property type="match status" value="1"/>
</dbReference>
<dbReference type="GO" id="GO:0051213">
    <property type="term" value="F:dioxygenase activity"/>
    <property type="evidence" value="ECO:0007669"/>
    <property type="project" value="UniProtKB-KW"/>
</dbReference>
<dbReference type="InterPro" id="IPR008775">
    <property type="entry name" value="Phytyl_CoA_dOase-like"/>
</dbReference>
<accession>A0ABT0GGJ5</accession>
<gene>
    <name evidence="1" type="ORF">M0G41_08270</name>
</gene>
<keyword evidence="2" id="KW-1185">Reference proteome</keyword>
<proteinExistence type="predicted"/>
<evidence type="ECO:0000313" key="2">
    <source>
        <dbReference type="Proteomes" id="UP001431449"/>
    </source>
</evidence>
<dbReference type="SUPFAM" id="SSF51197">
    <property type="entry name" value="Clavaminate synthase-like"/>
    <property type="match status" value="1"/>
</dbReference>
<dbReference type="RefSeq" id="WP_248207667.1">
    <property type="nucleotide sequence ID" value="NZ_JALNMH010000006.1"/>
</dbReference>
<comment type="caution">
    <text evidence="1">The sequence shown here is derived from an EMBL/GenBank/DDBJ whole genome shotgun (WGS) entry which is preliminary data.</text>
</comment>
<sequence length="285" mass="30993">MLRALAAGLSARAAARRLRRDGAVILRGLLDPDEVDALREAIDRAWVDDSLGAIASLPPDATNVPARADLRSLPGVRLLDPHWSLPPVRRALLHPRIVGCLSAVYGTAPLLFQSQSFEDSPRAVRHRDDAYLALSPNRSLMAVWLALEPVGPGQGELEYVPGSHRIPAYAFGEGRTWFTPPLDDGTAHQRYVDFLSLECHQRGLSARRFHARPGDAIIWDGALVHGSAPMVGAVRSRRSLVAHYCAANVSPRYLQEGAGRLAPAAEQRARFSTGFYPAEQISPPG</sequence>
<dbReference type="EMBL" id="JALNMH010000006">
    <property type="protein sequence ID" value="MCK7593662.1"/>
    <property type="molecule type" value="Genomic_DNA"/>
</dbReference>
<name>A0ABT0GGJ5_9GAMM</name>
<keyword evidence="1" id="KW-0223">Dioxygenase</keyword>
<organism evidence="1 2">
    <name type="scientific">Pseudomarimonas salicorniae</name>
    <dbReference type="NCBI Taxonomy" id="2933270"/>
    <lineage>
        <taxon>Bacteria</taxon>
        <taxon>Pseudomonadati</taxon>
        <taxon>Pseudomonadota</taxon>
        <taxon>Gammaproteobacteria</taxon>
        <taxon>Lysobacterales</taxon>
        <taxon>Lysobacteraceae</taxon>
        <taxon>Pseudomarimonas</taxon>
    </lineage>
</organism>